<organism evidence="5 6">
    <name type="scientific">Parapedobacter koreensis</name>
    <dbReference type="NCBI Taxonomy" id="332977"/>
    <lineage>
        <taxon>Bacteria</taxon>
        <taxon>Pseudomonadati</taxon>
        <taxon>Bacteroidota</taxon>
        <taxon>Sphingobacteriia</taxon>
        <taxon>Sphingobacteriales</taxon>
        <taxon>Sphingobacteriaceae</taxon>
        <taxon>Parapedobacter</taxon>
    </lineage>
</organism>
<dbReference type="PROSITE" id="PS00041">
    <property type="entry name" value="HTH_ARAC_FAMILY_1"/>
    <property type="match status" value="1"/>
</dbReference>
<keyword evidence="6" id="KW-1185">Reference proteome</keyword>
<evidence type="ECO:0000256" key="3">
    <source>
        <dbReference type="ARBA" id="ARBA00023163"/>
    </source>
</evidence>
<proteinExistence type="predicted"/>
<dbReference type="Proteomes" id="UP000198916">
    <property type="component" value="Unassembled WGS sequence"/>
</dbReference>
<dbReference type="Gene3D" id="2.60.120.10">
    <property type="entry name" value="Jelly Rolls"/>
    <property type="match status" value="1"/>
</dbReference>
<evidence type="ECO:0000313" key="6">
    <source>
        <dbReference type="Proteomes" id="UP000198916"/>
    </source>
</evidence>
<dbReference type="InterPro" id="IPR014710">
    <property type="entry name" value="RmlC-like_jellyroll"/>
</dbReference>
<dbReference type="PRINTS" id="PR00032">
    <property type="entry name" value="HTHARAC"/>
</dbReference>
<evidence type="ECO:0000256" key="1">
    <source>
        <dbReference type="ARBA" id="ARBA00023015"/>
    </source>
</evidence>
<dbReference type="RefSeq" id="WP_090602694.1">
    <property type="nucleotide sequence ID" value="NZ_FNZR01000001.1"/>
</dbReference>
<dbReference type="SMART" id="SM00342">
    <property type="entry name" value="HTH_ARAC"/>
    <property type="match status" value="1"/>
</dbReference>
<dbReference type="InterPro" id="IPR009057">
    <property type="entry name" value="Homeodomain-like_sf"/>
</dbReference>
<evidence type="ECO:0000256" key="2">
    <source>
        <dbReference type="ARBA" id="ARBA00023125"/>
    </source>
</evidence>
<dbReference type="SUPFAM" id="SSF46689">
    <property type="entry name" value="Homeodomain-like"/>
    <property type="match status" value="2"/>
</dbReference>
<evidence type="ECO:0000313" key="5">
    <source>
        <dbReference type="EMBL" id="SEK36306.1"/>
    </source>
</evidence>
<dbReference type="PROSITE" id="PS01124">
    <property type="entry name" value="HTH_ARAC_FAMILY_2"/>
    <property type="match status" value="1"/>
</dbReference>
<dbReference type="Pfam" id="PF12833">
    <property type="entry name" value="HTH_18"/>
    <property type="match status" value="1"/>
</dbReference>
<dbReference type="STRING" id="332977.SAMN05421740_101658"/>
<dbReference type="InterPro" id="IPR011051">
    <property type="entry name" value="RmlC_Cupin_sf"/>
</dbReference>
<dbReference type="PANTHER" id="PTHR43280">
    <property type="entry name" value="ARAC-FAMILY TRANSCRIPTIONAL REGULATOR"/>
    <property type="match status" value="1"/>
</dbReference>
<sequence length="292" mass="33625">MKALQFTVPVTPDKTVIIQEDIIPQFYPHLHRHKEAQLIWIIRGEGTLIAENTMHTFKANDIFMIAANQSHVFKGARHLDNDMERGFVHSISVFYDPNGHLANFLQLPELSQLNAFLREYKYGFKLPEQHFHAVSKHILKLKASNSMDQMLNFLHLLRTFCKMSPKPEHLSTFSKEHITDGEGLRMGNIYNYILHHYQNALTLEEVAAEAHLTPQAFCRYFKKHTGITFVTFLNEMRINQACKKLTAGQYDSIATVAYNCGFNSITNFNRVFKSVAGASPKEYLSRYLNSVQ</sequence>
<keyword evidence="1" id="KW-0805">Transcription regulation</keyword>
<dbReference type="EMBL" id="FNZR01000001">
    <property type="protein sequence ID" value="SEK36306.1"/>
    <property type="molecule type" value="Genomic_DNA"/>
</dbReference>
<evidence type="ECO:0000259" key="4">
    <source>
        <dbReference type="PROSITE" id="PS01124"/>
    </source>
</evidence>
<name>A0A1H7GDG2_9SPHI</name>
<dbReference type="Gene3D" id="1.10.10.60">
    <property type="entry name" value="Homeodomain-like"/>
    <property type="match status" value="2"/>
</dbReference>
<dbReference type="SUPFAM" id="SSF51182">
    <property type="entry name" value="RmlC-like cupins"/>
    <property type="match status" value="1"/>
</dbReference>
<dbReference type="GO" id="GO:0043565">
    <property type="term" value="F:sequence-specific DNA binding"/>
    <property type="evidence" value="ECO:0007669"/>
    <property type="project" value="InterPro"/>
</dbReference>
<dbReference type="OrthoDB" id="9787988at2"/>
<accession>A0A1H7GDG2</accession>
<dbReference type="PANTHER" id="PTHR43280:SF2">
    <property type="entry name" value="HTH-TYPE TRANSCRIPTIONAL REGULATOR EXSA"/>
    <property type="match status" value="1"/>
</dbReference>
<gene>
    <name evidence="5" type="ORF">SAMN05421740_101658</name>
</gene>
<keyword evidence="2" id="KW-0238">DNA-binding</keyword>
<feature type="domain" description="HTH araC/xylS-type" evidence="4">
    <location>
        <begin position="187"/>
        <end position="286"/>
    </location>
</feature>
<dbReference type="AlphaFoldDB" id="A0A1H7GDG2"/>
<dbReference type="GO" id="GO:0003700">
    <property type="term" value="F:DNA-binding transcription factor activity"/>
    <property type="evidence" value="ECO:0007669"/>
    <property type="project" value="InterPro"/>
</dbReference>
<dbReference type="InterPro" id="IPR020449">
    <property type="entry name" value="Tscrpt_reg_AraC-type_HTH"/>
</dbReference>
<keyword evidence="3" id="KW-0804">Transcription</keyword>
<reference evidence="6" key="1">
    <citation type="submission" date="2016-10" db="EMBL/GenBank/DDBJ databases">
        <authorList>
            <person name="Varghese N."/>
            <person name="Submissions S."/>
        </authorList>
    </citation>
    <scope>NUCLEOTIDE SEQUENCE [LARGE SCALE GENOMIC DNA]</scope>
    <source>
        <strain evidence="6">Jip14</strain>
    </source>
</reference>
<protein>
    <submittedName>
        <fullName evidence="5">Transcriptional regulator, AraC family</fullName>
    </submittedName>
</protein>
<dbReference type="InterPro" id="IPR018060">
    <property type="entry name" value="HTH_AraC"/>
</dbReference>
<dbReference type="InterPro" id="IPR018062">
    <property type="entry name" value="HTH_AraC-typ_CS"/>
</dbReference>